<dbReference type="SUPFAM" id="SSF46785">
    <property type="entry name" value="Winged helix' DNA-binding domain"/>
    <property type="match status" value="1"/>
</dbReference>
<name>A0ABW5VWW0_9MICO</name>
<evidence type="ECO:0000313" key="3">
    <source>
        <dbReference type="EMBL" id="MFD2795694.1"/>
    </source>
</evidence>
<dbReference type="Proteomes" id="UP001597479">
    <property type="component" value="Unassembled WGS sequence"/>
</dbReference>
<feature type="region of interest" description="Disordered" evidence="1">
    <location>
        <begin position="115"/>
        <end position="141"/>
    </location>
</feature>
<dbReference type="PROSITE" id="PS50987">
    <property type="entry name" value="HTH_ARSR_2"/>
    <property type="match status" value="1"/>
</dbReference>
<dbReference type="InterPro" id="IPR011991">
    <property type="entry name" value="ArsR-like_HTH"/>
</dbReference>
<proteinExistence type="predicted"/>
<dbReference type="RefSeq" id="WP_377186015.1">
    <property type="nucleotide sequence ID" value="NZ_JBHUOG010000002.1"/>
</dbReference>
<protein>
    <submittedName>
        <fullName evidence="3">ArsR/SmtB family transcription factor</fullName>
    </submittedName>
</protein>
<dbReference type="InterPro" id="IPR036388">
    <property type="entry name" value="WH-like_DNA-bd_sf"/>
</dbReference>
<dbReference type="PANTHER" id="PTHR38600">
    <property type="entry name" value="TRANSCRIPTIONAL REGULATORY PROTEIN"/>
    <property type="match status" value="1"/>
</dbReference>
<dbReference type="InterPro" id="IPR001845">
    <property type="entry name" value="HTH_ArsR_DNA-bd_dom"/>
</dbReference>
<gene>
    <name evidence="3" type="ORF">ACFS27_19190</name>
</gene>
<reference evidence="4" key="1">
    <citation type="journal article" date="2019" name="Int. J. Syst. Evol. Microbiol.">
        <title>The Global Catalogue of Microorganisms (GCM) 10K type strain sequencing project: providing services to taxonomists for standard genome sequencing and annotation.</title>
        <authorList>
            <consortium name="The Broad Institute Genomics Platform"/>
            <consortium name="The Broad Institute Genome Sequencing Center for Infectious Disease"/>
            <person name="Wu L."/>
            <person name="Ma J."/>
        </authorList>
    </citation>
    <scope>NUCLEOTIDE SEQUENCE [LARGE SCALE GENOMIC DNA]</scope>
    <source>
        <strain evidence="4">CCM 7044</strain>
    </source>
</reference>
<evidence type="ECO:0000256" key="1">
    <source>
        <dbReference type="SAM" id="MobiDB-lite"/>
    </source>
</evidence>
<dbReference type="NCBIfam" id="NF033788">
    <property type="entry name" value="HTH_metalloreg"/>
    <property type="match status" value="1"/>
</dbReference>
<dbReference type="SMART" id="SM00418">
    <property type="entry name" value="HTH_ARSR"/>
    <property type="match status" value="1"/>
</dbReference>
<evidence type="ECO:0000259" key="2">
    <source>
        <dbReference type="PROSITE" id="PS50987"/>
    </source>
</evidence>
<keyword evidence="4" id="KW-1185">Reference proteome</keyword>
<evidence type="ECO:0000313" key="4">
    <source>
        <dbReference type="Proteomes" id="UP001597479"/>
    </source>
</evidence>
<dbReference type="EMBL" id="JBHUOG010000002">
    <property type="protein sequence ID" value="MFD2795694.1"/>
    <property type="molecule type" value="Genomic_DNA"/>
</dbReference>
<dbReference type="PANTHER" id="PTHR38600:SF2">
    <property type="entry name" value="SLL0088 PROTEIN"/>
    <property type="match status" value="1"/>
</dbReference>
<sequence length="141" mass="14858">MSTATAERLDATFAALADPTRRAIVARLAAGDATVTELAAPFAISQPAISKHLKVLERAGLVTRTREAQRRPCRLEAGPLRDATAWLANYRDYWGESYQQLDALLADLTADADATAATGPPAAGESTPDDEAAAPPPDGWA</sequence>
<organism evidence="3 4">
    <name type="scientific">Promicromonospora vindobonensis</name>
    <dbReference type="NCBI Taxonomy" id="195748"/>
    <lineage>
        <taxon>Bacteria</taxon>
        <taxon>Bacillati</taxon>
        <taxon>Actinomycetota</taxon>
        <taxon>Actinomycetes</taxon>
        <taxon>Micrococcales</taxon>
        <taxon>Promicromonosporaceae</taxon>
        <taxon>Promicromonospora</taxon>
    </lineage>
</organism>
<dbReference type="Gene3D" id="1.10.10.10">
    <property type="entry name" value="Winged helix-like DNA-binding domain superfamily/Winged helix DNA-binding domain"/>
    <property type="match status" value="1"/>
</dbReference>
<accession>A0ABW5VWW0</accession>
<dbReference type="InterPro" id="IPR036390">
    <property type="entry name" value="WH_DNA-bd_sf"/>
</dbReference>
<comment type="caution">
    <text evidence="3">The sequence shown here is derived from an EMBL/GenBank/DDBJ whole genome shotgun (WGS) entry which is preliminary data.</text>
</comment>
<dbReference type="PRINTS" id="PR00778">
    <property type="entry name" value="HTHARSR"/>
</dbReference>
<feature type="compositionally biased region" description="Low complexity" evidence="1">
    <location>
        <begin position="115"/>
        <end position="124"/>
    </location>
</feature>
<feature type="domain" description="HTH arsR-type" evidence="2">
    <location>
        <begin position="1"/>
        <end position="95"/>
    </location>
</feature>
<dbReference type="CDD" id="cd00090">
    <property type="entry name" value="HTH_ARSR"/>
    <property type="match status" value="1"/>
</dbReference>
<dbReference type="Pfam" id="PF12840">
    <property type="entry name" value="HTH_20"/>
    <property type="match status" value="1"/>
</dbReference>